<gene>
    <name evidence="1" type="ORF">OG350_05495</name>
</gene>
<sequence length="60" mass="6252">MEKVDSIMELLSGYETYSTVEEINLSAASDAPATTLVCAATAGASWLTGQAVSKTYDEGC</sequence>
<accession>A0ABZ1KKA6</accession>
<dbReference type="EMBL" id="CP108164">
    <property type="protein sequence ID" value="WTQ79791.1"/>
    <property type="molecule type" value="Genomic_DNA"/>
</dbReference>
<reference evidence="1 2" key="1">
    <citation type="submission" date="2022-10" db="EMBL/GenBank/DDBJ databases">
        <title>The complete genomes of actinobacterial strains from the NBC collection.</title>
        <authorList>
            <person name="Joergensen T.S."/>
            <person name="Alvarez Arevalo M."/>
            <person name="Sterndorff E.B."/>
            <person name="Faurdal D."/>
            <person name="Vuksanovic O."/>
            <person name="Mourched A.-S."/>
            <person name="Charusanti P."/>
            <person name="Shaw S."/>
            <person name="Blin K."/>
            <person name="Weber T."/>
        </authorList>
    </citation>
    <scope>NUCLEOTIDE SEQUENCE [LARGE SCALE GENOMIC DNA]</scope>
    <source>
        <strain evidence="1 2">NBC_00156</strain>
    </source>
</reference>
<protein>
    <submittedName>
        <fullName evidence="1">LxmA leader domain family RiPP</fullName>
    </submittedName>
</protein>
<name>A0ABZ1KKA6_STRAH</name>
<dbReference type="Proteomes" id="UP001622557">
    <property type="component" value="Chromosome"/>
</dbReference>
<evidence type="ECO:0000313" key="1">
    <source>
        <dbReference type="EMBL" id="WTQ79791.1"/>
    </source>
</evidence>
<dbReference type="GeneID" id="97279855"/>
<dbReference type="NCBIfam" id="NF038146">
    <property type="entry name" value="LxmA_leader"/>
    <property type="match status" value="1"/>
</dbReference>
<dbReference type="RefSeq" id="WP_037654341.1">
    <property type="nucleotide sequence ID" value="NZ_CP108164.1"/>
</dbReference>
<dbReference type="InterPro" id="IPR049906">
    <property type="entry name" value="LxmA-like_leader"/>
</dbReference>
<keyword evidence="2" id="KW-1185">Reference proteome</keyword>
<evidence type="ECO:0000313" key="2">
    <source>
        <dbReference type="Proteomes" id="UP001622557"/>
    </source>
</evidence>
<proteinExistence type="predicted"/>
<organism evidence="1 2">
    <name type="scientific">Streptomyces achromogenes</name>
    <dbReference type="NCBI Taxonomy" id="67255"/>
    <lineage>
        <taxon>Bacteria</taxon>
        <taxon>Bacillati</taxon>
        <taxon>Actinomycetota</taxon>
        <taxon>Actinomycetes</taxon>
        <taxon>Kitasatosporales</taxon>
        <taxon>Streptomycetaceae</taxon>
        <taxon>Streptomyces</taxon>
    </lineage>
</organism>